<evidence type="ECO:0000259" key="5">
    <source>
        <dbReference type="PROSITE" id="PS50931"/>
    </source>
</evidence>
<evidence type="ECO:0000313" key="6">
    <source>
        <dbReference type="EMBL" id="CAB4927001.1"/>
    </source>
</evidence>
<dbReference type="InterPro" id="IPR005119">
    <property type="entry name" value="LysR_subst-bd"/>
</dbReference>
<keyword evidence="4" id="KW-0804">Transcription</keyword>
<reference evidence="6" key="1">
    <citation type="submission" date="2020-05" db="EMBL/GenBank/DDBJ databases">
        <authorList>
            <person name="Chiriac C."/>
            <person name="Salcher M."/>
            <person name="Ghai R."/>
            <person name="Kavagutti S V."/>
        </authorList>
    </citation>
    <scope>NUCLEOTIDE SEQUENCE</scope>
</reference>
<gene>
    <name evidence="6" type="ORF">UFOPK3564_02155</name>
</gene>
<sequence length="299" mass="31201">MDLRQLSVFVAVAEEEGFSRAADRLRVAQSAVSATVRNLEREWGVTLFHRTTHRVALSAEGRALLPEARAALAAAGRVTDAVDEVRGGLRGRLRLGIVQAGAMPSGVSAAAVLAAFRREHPGVAFDLRQGGSELQAEAVRSGALDLSFVGLPDERLPGLTATVLARDTMVLACRSDHPFAGRDAVELADLVDESFVELPSTWGVRIANDRAFAAAGVTRRIAHEINDMGTTVDVVRHGLAVAVVPPLFAADPSIATVPIRTGAPTFVVSLVLPAGRPPGAAARAFAATAARVAEADAGT</sequence>
<dbReference type="GO" id="GO:0003677">
    <property type="term" value="F:DNA binding"/>
    <property type="evidence" value="ECO:0007669"/>
    <property type="project" value="UniProtKB-KW"/>
</dbReference>
<dbReference type="PRINTS" id="PR00039">
    <property type="entry name" value="HTHLYSR"/>
</dbReference>
<name>A0A6J7I8K3_9ZZZZ</name>
<dbReference type="PROSITE" id="PS50931">
    <property type="entry name" value="HTH_LYSR"/>
    <property type="match status" value="1"/>
</dbReference>
<dbReference type="InterPro" id="IPR000847">
    <property type="entry name" value="LysR_HTH_N"/>
</dbReference>
<comment type="similarity">
    <text evidence="1">Belongs to the LysR transcriptional regulatory family.</text>
</comment>
<proteinExistence type="inferred from homology"/>
<accession>A0A6J7I8K3</accession>
<dbReference type="InterPro" id="IPR036390">
    <property type="entry name" value="WH_DNA-bd_sf"/>
</dbReference>
<dbReference type="EMBL" id="CAFBMK010000138">
    <property type="protein sequence ID" value="CAB4927001.1"/>
    <property type="molecule type" value="Genomic_DNA"/>
</dbReference>
<evidence type="ECO:0000256" key="4">
    <source>
        <dbReference type="ARBA" id="ARBA00023163"/>
    </source>
</evidence>
<dbReference type="AlphaFoldDB" id="A0A6J7I8K3"/>
<evidence type="ECO:0000256" key="3">
    <source>
        <dbReference type="ARBA" id="ARBA00023125"/>
    </source>
</evidence>
<dbReference type="Gene3D" id="1.10.10.10">
    <property type="entry name" value="Winged helix-like DNA-binding domain superfamily/Winged helix DNA-binding domain"/>
    <property type="match status" value="1"/>
</dbReference>
<feature type="domain" description="HTH lysR-type" evidence="5">
    <location>
        <begin position="1"/>
        <end position="58"/>
    </location>
</feature>
<dbReference type="Gene3D" id="3.40.190.290">
    <property type="match status" value="1"/>
</dbReference>
<dbReference type="GO" id="GO:0003700">
    <property type="term" value="F:DNA-binding transcription factor activity"/>
    <property type="evidence" value="ECO:0007669"/>
    <property type="project" value="InterPro"/>
</dbReference>
<dbReference type="InterPro" id="IPR036388">
    <property type="entry name" value="WH-like_DNA-bd_sf"/>
</dbReference>
<evidence type="ECO:0000256" key="1">
    <source>
        <dbReference type="ARBA" id="ARBA00009437"/>
    </source>
</evidence>
<dbReference type="Pfam" id="PF00126">
    <property type="entry name" value="HTH_1"/>
    <property type="match status" value="1"/>
</dbReference>
<dbReference type="FunFam" id="1.10.10.10:FF:000001">
    <property type="entry name" value="LysR family transcriptional regulator"/>
    <property type="match status" value="1"/>
</dbReference>
<protein>
    <submittedName>
        <fullName evidence="6">Unannotated protein</fullName>
    </submittedName>
</protein>
<dbReference type="SUPFAM" id="SSF53850">
    <property type="entry name" value="Periplasmic binding protein-like II"/>
    <property type="match status" value="1"/>
</dbReference>
<keyword evidence="2" id="KW-0805">Transcription regulation</keyword>
<organism evidence="6">
    <name type="scientific">freshwater metagenome</name>
    <dbReference type="NCBI Taxonomy" id="449393"/>
    <lineage>
        <taxon>unclassified sequences</taxon>
        <taxon>metagenomes</taxon>
        <taxon>ecological metagenomes</taxon>
    </lineage>
</organism>
<dbReference type="PANTHER" id="PTHR30346:SF30">
    <property type="entry name" value="SMALL NEUTRAL PROTEASE REGULATORY PROTEIN"/>
    <property type="match status" value="1"/>
</dbReference>
<evidence type="ECO:0000256" key="2">
    <source>
        <dbReference type="ARBA" id="ARBA00023015"/>
    </source>
</evidence>
<dbReference type="GO" id="GO:0032993">
    <property type="term" value="C:protein-DNA complex"/>
    <property type="evidence" value="ECO:0007669"/>
    <property type="project" value="TreeGrafter"/>
</dbReference>
<dbReference type="SUPFAM" id="SSF46785">
    <property type="entry name" value="Winged helix' DNA-binding domain"/>
    <property type="match status" value="1"/>
</dbReference>
<dbReference type="Pfam" id="PF03466">
    <property type="entry name" value="LysR_substrate"/>
    <property type="match status" value="1"/>
</dbReference>
<keyword evidence="3" id="KW-0238">DNA-binding</keyword>
<dbReference type="PANTHER" id="PTHR30346">
    <property type="entry name" value="TRANSCRIPTIONAL DUAL REGULATOR HCAR-RELATED"/>
    <property type="match status" value="1"/>
</dbReference>